<dbReference type="Proteomes" id="UP000693970">
    <property type="component" value="Unassembled WGS sequence"/>
</dbReference>
<protein>
    <submittedName>
        <fullName evidence="10">Transmembrane amino acid transporter</fullName>
    </submittedName>
</protein>
<feature type="transmembrane region" description="Helical" evidence="8">
    <location>
        <begin position="99"/>
        <end position="119"/>
    </location>
</feature>
<dbReference type="GO" id="GO:0015179">
    <property type="term" value="F:L-amino acid transmembrane transporter activity"/>
    <property type="evidence" value="ECO:0007669"/>
    <property type="project" value="TreeGrafter"/>
</dbReference>
<keyword evidence="5" id="KW-0029">Amino-acid transport</keyword>
<dbReference type="PANTHER" id="PTHR22950:SF458">
    <property type="entry name" value="SODIUM-COUPLED NEUTRAL AMINO ACID TRANSPORTER 11-RELATED"/>
    <property type="match status" value="1"/>
</dbReference>
<keyword evidence="11" id="KW-1185">Reference proteome</keyword>
<evidence type="ECO:0000256" key="1">
    <source>
        <dbReference type="ARBA" id="ARBA00004141"/>
    </source>
</evidence>
<feature type="domain" description="Amino acid transporter transmembrane" evidence="9">
    <location>
        <begin position="26"/>
        <end position="463"/>
    </location>
</feature>
<feature type="transmembrane region" description="Helical" evidence="8">
    <location>
        <begin position="287"/>
        <end position="309"/>
    </location>
</feature>
<keyword evidence="6 8" id="KW-1133">Transmembrane helix</keyword>
<feature type="transmembrane region" description="Helical" evidence="8">
    <location>
        <begin position="376"/>
        <end position="396"/>
    </location>
</feature>
<evidence type="ECO:0000256" key="4">
    <source>
        <dbReference type="ARBA" id="ARBA00022692"/>
    </source>
</evidence>
<dbReference type="EMBL" id="JAGRRH010000015">
    <property type="protein sequence ID" value="KAG7357111.1"/>
    <property type="molecule type" value="Genomic_DNA"/>
</dbReference>
<keyword evidence="3" id="KW-0813">Transport</keyword>
<reference evidence="10" key="1">
    <citation type="journal article" date="2021" name="Sci. Rep.">
        <title>Diploid genomic architecture of Nitzschia inconspicua, an elite biomass production diatom.</title>
        <authorList>
            <person name="Oliver A."/>
            <person name="Podell S."/>
            <person name="Pinowska A."/>
            <person name="Traller J.C."/>
            <person name="Smith S.R."/>
            <person name="McClure R."/>
            <person name="Beliaev A."/>
            <person name="Bohutskyi P."/>
            <person name="Hill E.A."/>
            <person name="Rabines A."/>
            <person name="Zheng H."/>
            <person name="Allen L.Z."/>
            <person name="Kuo A."/>
            <person name="Grigoriev I.V."/>
            <person name="Allen A.E."/>
            <person name="Hazlebeck D."/>
            <person name="Allen E.E."/>
        </authorList>
    </citation>
    <scope>NUCLEOTIDE SEQUENCE</scope>
    <source>
        <strain evidence="10">Hildebrandi</strain>
    </source>
</reference>
<comment type="caution">
    <text evidence="10">The sequence shown here is derived from an EMBL/GenBank/DDBJ whole genome shotgun (WGS) entry which is preliminary data.</text>
</comment>
<name>A0A9K3L982_9STRA</name>
<dbReference type="PANTHER" id="PTHR22950">
    <property type="entry name" value="AMINO ACID TRANSPORTER"/>
    <property type="match status" value="1"/>
</dbReference>
<feature type="transmembrane region" description="Helical" evidence="8">
    <location>
        <begin position="164"/>
        <end position="183"/>
    </location>
</feature>
<reference evidence="10" key="2">
    <citation type="submission" date="2021-04" db="EMBL/GenBank/DDBJ databases">
        <authorList>
            <person name="Podell S."/>
        </authorList>
    </citation>
    <scope>NUCLEOTIDE SEQUENCE</scope>
    <source>
        <strain evidence="10">Hildebrandi</strain>
    </source>
</reference>
<comment type="subcellular location">
    <subcellularLocation>
        <location evidence="1">Membrane</location>
        <topology evidence="1">Multi-pass membrane protein</topology>
    </subcellularLocation>
</comment>
<dbReference type="AlphaFoldDB" id="A0A9K3L982"/>
<evidence type="ECO:0000256" key="3">
    <source>
        <dbReference type="ARBA" id="ARBA00022448"/>
    </source>
</evidence>
<feature type="transmembrane region" description="Helical" evidence="8">
    <location>
        <begin position="26"/>
        <end position="46"/>
    </location>
</feature>
<feature type="transmembrane region" description="Helical" evidence="8">
    <location>
        <begin position="243"/>
        <end position="267"/>
    </location>
</feature>
<evidence type="ECO:0000259" key="9">
    <source>
        <dbReference type="Pfam" id="PF01490"/>
    </source>
</evidence>
<proteinExistence type="inferred from homology"/>
<feature type="transmembrane region" description="Helical" evidence="8">
    <location>
        <begin position="211"/>
        <end position="231"/>
    </location>
</feature>
<evidence type="ECO:0000256" key="7">
    <source>
        <dbReference type="ARBA" id="ARBA00023136"/>
    </source>
</evidence>
<feature type="transmembrane region" description="Helical" evidence="8">
    <location>
        <begin position="402"/>
        <end position="424"/>
    </location>
</feature>
<evidence type="ECO:0000313" key="10">
    <source>
        <dbReference type="EMBL" id="KAG7357111.1"/>
    </source>
</evidence>
<keyword evidence="7 8" id="KW-0472">Membrane</keyword>
<dbReference type="InterPro" id="IPR013057">
    <property type="entry name" value="AA_transpt_TM"/>
</dbReference>
<evidence type="ECO:0000256" key="2">
    <source>
        <dbReference type="ARBA" id="ARBA00008066"/>
    </source>
</evidence>
<gene>
    <name evidence="10" type="ORF">IV203_001799</name>
</gene>
<dbReference type="GO" id="GO:0016020">
    <property type="term" value="C:membrane"/>
    <property type="evidence" value="ECO:0007669"/>
    <property type="project" value="UniProtKB-SubCell"/>
</dbReference>
<accession>A0A9K3L982</accession>
<feature type="transmembrane region" description="Helical" evidence="8">
    <location>
        <begin position="139"/>
        <end position="157"/>
    </location>
</feature>
<feature type="transmembrane region" description="Helical" evidence="8">
    <location>
        <begin position="440"/>
        <end position="463"/>
    </location>
</feature>
<sequence length="469" mass="51423">MATPMSDDILIPAFDSPQRKSPLNVAVFNLCATIIGGGVLSLPYAFSKTGIALGIVLMLVAAIITERSLYLLCLCARLTGATSYGEVGEAAFGPWMETFISFVLGIFLIFVIIAYMVLAQDIWTSVLKIAFAMEANKDVVLLVIVIMITPFLMQETLHALRFNCYVGFSSVTVLCVALVHHAWKTTTSAPSDESPDTIDHLLWWTSDWEDVLVAFPIITLSFLSIFNVLPIQNALLRPTRIRVLLTIDGAMSSCFVLTVIFGVAGYIFSSSQTDGNILNNCHADSDIFLFLGQLGCGVTVVLAMPMMLLPCRASLLEVLDVLVNGPHKTPVEKEAEEESQTLLKGKENIPVYEATHPEESVSSAERPNVPITDKTLVHYTSTLLIVLTCFVISINVPGVATVWSIIGCFMAYLLSFILPSVCYLEIQHRYPNHSLQSKSWVWFSWILLVGSVVAGTACTAETIKRLILQ</sequence>
<evidence type="ECO:0000256" key="6">
    <source>
        <dbReference type="ARBA" id="ARBA00022989"/>
    </source>
</evidence>
<evidence type="ECO:0000256" key="5">
    <source>
        <dbReference type="ARBA" id="ARBA00022970"/>
    </source>
</evidence>
<dbReference type="OrthoDB" id="438545at2759"/>
<feature type="transmembrane region" description="Helical" evidence="8">
    <location>
        <begin position="52"/>
        <end position="78"/>
    </location>
</feature>
<organism evidence="10 11">
    <name type="scientific">Nitzschia inconspicua</name>
    <dbReference type="NCBI Taxonomy" id="303405"/>
    <lineage>
        <taxon>Eukaryota</taxon>
        <taxon>Sar</taxon>
        <taxon>Stramenopiles</taxon>
        <taxon>Ochrophyta</taxon>
        <taxon>Bacillariophyta</taxon>
        <taxon>Bacillariophyceae</taxon>
        <taxon>Bacillariophycidae</taxon>
        <taxon>Bacillariales</taxon>
        <taxon>Bacillariaceae</taxon>
        <taxon>Nitzschia</taxon>
    </lineage>
</organism>
<keyword evidence="4 8" id="KW-0812">Transmembrane</keyword>
<dbReference type="Pfam" id="PF01490">
    <property type="entry name" value="Aa_trans"/>
    <property type="match status" value="1"/>
</dbReference>
<evidence type="ECO:0000313" key="11">
    <source>
        <dbReference type="Proteomes" id="UP000693970"/>
    </source>
</evidence>
<comment type="similarity">
    <text evidence="2">Belongs to the amino acid/polyamine transporter 2 family.</text>
</comment>
<evidence type="ECO:0000256" key="8">
    <source>
        <dbReference type="SAM" id="Phobius"/>
    </source>
</evidence>